<proteinExistence type="predicted"/>
<gene>
    <name evidence="2" type="ORF">SAMN04487885_11095</name>
</gene>
<dbReference type="GeneID" id="90545723"/>
<dbReference type="AlphaFoldDB" id="A0A1I2LHJ8"/>
<dbReference type="OrthoDB" id="9784166at2"/>
<reference evidence="2 3" key="1">
    <citation type="submission" date="2016-10" db="EMBL/GenBank/DDBJ databases">
        <authorList>
            <person name="de Groot N.N."/>
        </authorList>
    </citation>
    <scope>NUCLEOTIDE SEQUENCE [LARGE SCALE GENOMIC DNA]</scope>
    <source>
        <strain evidence="2 3">NLAE-zl-G419</strain>
    </source>
</reference>
<dbReference type="RefSeq" id="WP_027638729.1">
    <property type="nucleotide sequence ID" value="NZ_BAAACD010000033.1"/>
</dbReference>
<dbReference type="Gene3D" id="3.30.420.40">
    <property type="match status" value="2"/>
</dbReference>
<dbReference type="STRING" id="1529.SAMN04487885_11095"/>
<dbReference type="PANTHER" id="PTHR11735">
    <property type="entry name" value="TRNA N6-ADENOSINE THREONYLCARBAMOYLTRANSFERASE"/>
    <property type="match status" value="1"/>
</dbReference>
<dbReference type="Pfam" id="PF00814">
    <property type="entry name" value="TsaD"/>
    <property type="match status" value="1"/>
</dbReference>
<dbReference type="eggNOG" id="COG1214">
    <property type="taxonomic scope" value="Bacteria"/>
</dbReference>
<dbReference type="InterPro" id="IPR022496">
    <property type="entry name" value="T6A_TsaB"/>
</dbReference>
<evidence type="ECO:0000313" key="2">
    <source>
        <dbReference type="EMBL" id="SFF78765.1"/>
    </source>
</evidence>
<dbReference type="GO" id="GO:0002949">
    <property type="term" value="P:tRNA threonylcarbamoyladenosine modification"/>
    <property type="evidence" value="ECO:0007669"/>
    <property type="project" value="InterPro"/>
</dbReference>
<feature type="domain" description="Gcp-like" evidence="1">
    <location>
        <begin position="32"/>
        <end position="226"/>
    </location>
</feature>
<dbReference type="Proteomes" id="UP000182135">
    <property type="component" value="Unassembled WGS sequence"/>
</dbReference>
<dbReference type="InterPro" id="IPR043129">
    <property type="entry name" value="ATPase_NBD"/>
</dbReference>
<dbReference type="EMBL" id="FOOE01000010">
    <property type="protein sequence ID" value="SFF78765.1"/>
    <property type="molecule type" value="Genomic_DNA"/>
</dbReference>
<protein>
    <submittedName>
        <fullName evidence="2">tRNA threonylcarbamoyl adenosine modification protein YeaZ</fullName>
    </submittedName>
</protein>
<accession>A0A1I2LHJ8</accession>
<dbReference type="SUPFAM" id="SSF53067">
    <property type="entry name" value="Actin-like ATPase domain"/>
    <property type="match status" value="2"/>
</dbReference>
<organism evidence="2 3">
    <name type="scientific">Clostridium cadaveris</name>
    <dbReference type="NCBI Taxonomy" id="1529"/>
    <lineage>
        <taxon>Bacteria</taxon>
        <taxon>Bacillati</taxon>
        <taxon>Bacillota</taxon>
        <taxon>Clostridia</taxon>
        <taxon>Eubacteriales</taxon>
        <taxon>Clostridiaceae</taxon>
        <taxon>Clostridium</taxon>
    </lineage>
</organism>
<dbReference type="GO" id="GO:0005829">
    <property type="term" value="C:cytosol"/>
    <property type="evidence" value="ECO:0007669"/>
    <property type="project" value="TreeGrafter"/>
</dbReference>
<dbReference type="PANTHER" id="PTHR11735:SF11">
    <property type="entry name" value="TRNA THREONYLCARBAMOYLADENOSINE BIOSYNTHESIS PROTEIN TSAB"/>
    <property type="match status" value="1"/>
</dbReference>
<dbReference type="NCBIfam" id="TIGR03725">
    <property type="entry name" value="T6A_YeaZ"/>
    <property type="match status" value="1"/>
</dbReference>
<evidence type="ECO:0000313" key="3">
    <source>
        <dbReference type="Proteomes" id="UP000182135"/>
    </source>
</evidence>
<keyword evidence="3" id="KW-1185">Reference proteome</keyword>
<name>A0A1I2LHJ8_9CLOT</name>
<dbReference type="InterPro" id="IPR000905">
    <property type="entry name" value="Gcp-like_dom"/>
</dbReference>
<evidence type="ECO:0000259" key="1">
    <source>
        <dbReference type="Pfam" id="PF00814"/>
    </source>
</evidence>
<dbReference type="CDD" id="cd24032">
    <property type="entry name" value="ASKHA_NBD_TsaB"/>
    <property type="match status" value="1"/>
</dbReference>
<sequence>MIVLSIDSATDAATAAVVSNDQILGEMNFANKKQHSVLIMPMIDELLKSLDLTIDDIEGFVISKGPGSFTGLRIGMATIKGLSLGSSKPYVSISSLDSLAYNLYGANGIVCPIMDALRENVYCGLYKFENGEMIKLMDYDRLSLDELVSKLKEFNEPVYFVGDGTKKYGELLKNSLENCFFAPNNLNYTRASSLGELGIKLLSQGISDDINISNPLYLRKSQAEREYDEKLKKGL</sequence>